<evidence type="ECO:0000256" key="5">
    <source>
        <dbReference type="ARBA" id="ARBA00022553"/>
    </source>
</evidence>
<evidence type="ECO:0000256" key="12">
    <source>
        <dbReference type="ARBA" id="ARBA00023012"/>
    </source>
</evidence>
<evidence type="ECO:0000256" key="7">
    <source>
        <dbReference type="ARBA" id="ARBA00022692"/>
    </source>
</evidence>
<dbReference type="PROSITE" id="PS50109">
    <property type="entry name" value="HIS_KIN"/>
    <property type="match status" value="1"/>
</dbReference>
<dbReference type="Proteomes" id="UP000192731">
    <property type="component" value="Unassembled WGS sequence"/>
</dbReference>
<dbReference type="EMBL" id="FWWT01000021">
    <property type="protein sequence ID" value="SMB92739.1"/>
    <property type="molecule type" value="Genomic_DNA"/>
</dbReference>
<evidence type="ECO:0000256" key="4">
    <source>
        <dbReference type="ARBA" id="ARBA00022475"/>
    </source>
</evidence>
<evidence type="ECO:0000256" key="1">
    <source>
        <dbReference type="ARBA" id="ARBA00000085"/>
    </source>
</evidence>
<evidence type="ECO:0000313" key="16">
    <source>
        <dbReference type="EMBL" id="SMB92739.1"/>
    </source>
</evidence>
<feature type="domain" description="Histidine kinase" evidence="15">
    <location>
        <begin position="327"/>
        <end position="532"/>
    </location>
</feature>
<keyword evidence="10" id="KW-0067">ATP-binding</keyword>
<dbReference type="Pfam" id="PF02518">
    <property type="entry name" value="HATPase_c"/>
    <property type="match status" value="1"/>
</dbReference>
<evidence type="ECO:0000256" key="14">
    <source>
        <dbReference type="SAM" id="Phobius"/>
    </source>
</evidence>
<dbReference type="RefSeq" id="WP_159446315.1">
    <property type="nucleotide sequence ID" value="NZ_FWWT01000021.1"/>
</dbReference>
<dbReference type="PRINTS" id="PR00344">
    <property type="entry name" value="BCTRLSENSOR"/>
</dbReference>
<dbReference type="SMART" id="SM00387">
    <property type="entry name" value="HATPase_c"/>
    <property type="match status" value="1"/>
</dbReference>
<dbReference type="STRING" id="656914.SAMN00017405_2092"/>
<evidence type="ECO:0000256" key="6">
    <source>
        <dbReference type="ARBA" id="ARBA00022679"/>
    </source>
</evidence>
<protein>
    <recommendedName>
        <fullName evidence="3">histidine kinase</fullName>
        <ecNumber evidence="3">2.7.13.3</ecNumber>
    </recommendedName>
</protein>
<dbReference type="AlphaFoldDB" id="A0A1W1VH81"/>
<dbReference type="Gene3D" id="3.30.565.10">
    <property type="entry name" value="Histidine kinase-like ATPase, C-terminal domain"/>
    <property type="match status" value="1"/>
</dbReference>
<keyword evidence="7 14" id="KW-0812">Transmembrane</keyword>
<dbReference type="InterPro" id="IPR033479">
    <property type="entry name" value="dCache_1"/>
</dbReference>
<comment type="subcellular location">
    <subcellularLocation>
        <location evidence="2">Cell membrane</location>
        <topology evidence="2">Multi-pass membrane protein</topology>
    </subcellularLocation>
</comment>
<evidence type="ECO:0000313" key="17">
    <source>
        <dbReference type="Proteomes" id="UP000192731"/>
    </source>
</evidence>
<evidence type="ECO:0000256" key="9">
    <source>
        <dbReference type="ARBA" id="ARBA00022777"/>
    </source>
</evidence>
<dbReference type="InterPro" id="IPR036097">
    <property type="entry name" value="HisK_dim/P_sf"/>
</dbReference>
<dbReference type="Gene3D" id="1.10.287.130">
    <property type="match status" value="1"/>
</dbReference>
<dbReference type="PANTHER" id="PTHR43065:SF10">
    <property type="entry name" value="PEROXIDE STRESS-ACTIVATED HISTIDINE KINASE MAK3"/>
    <property type="match status" value="1"/>
</dbReference>
<comment type="catalytic activity">
    <reaction evidence="1">
        <text>ATP + protein L-histidine = ADP + protein N-phospho-L-histidine.</text>
        <dbReference type="EC" id="2.7.13.3"/>
    </reaction>
</comment>
<dbReference type="InterPro" id="IPR036890">
    <property type="entry name" value="HATPase_C_sf"/>
</dbReference>
<sequence>MTKKSRNNFVLIFVIFLIITSSTLLLKSNEQLKKYFFSENLRHTEEIQRNINNYLNTKINMLAFLASLDQFKNFNVQEIEETLTKTIYSDTDNRTIFVYDKNGKIVSLQLSSTNSEDILNSISFKTNTYKPLEQQNFKTTLEGKICISNILYNLDTKIPYIAISVPCFNQKGEIIGGLGLTFDPDNLLKFFSKSDYFQISSLIIDDNGKIITNTPSIYPELLDYDFKALFDLKEKLAVQSSPFNNKKELISYVPITNTDWYIVSTQPYSLIKAELYQASIERSTLILLLLIPLLIFAYLYIKEQEKRNIISIISKERSNSLIEISASLAHRIRNPLVAVKGFISYEKNKTNSTLGQENIDIMLSEINQIEHILSELLKLSHNNHANLYNLCLNDVLLNAYNLMKPQAEIKNIVFKLHLPEENLYIQGNENLIIDLFINIVRNSFAATQKKGIVTIKLLKLRDSVQIIFTDNGPGIPDEFIKHIGNPFSTKSESLGLGLAICDKIIKLHDGIYSIKGDPTLGTIFTISFPTKK</sequence>
<dbReference type="InterPro" id="IPR005467">
    <property type="entry name" value="His_kinase_dom"/>
</dbReference>
<dbReference type="InterPro" id="IPR004358">
    <property type="entry name" value="Sig_transdc_His_kin-like_C"/>
</dbReference>
<keyword evidence="4" id="KW-1003">Cell membrane</keyword>
<evidence type="ECO:0000256" key="10">
    <source>
        <dbReference type="ARBA" id="ARBA00022840"/>
    </source>
</evidence>
<keyword evidence="13 14" id="KW-0472">Membrane</keyword>
<dbReference type="Pfam" id="PF00512">
    <property type="entry name" value="HisKA"/>
    <property type="match status" value="1"/>
</dbReference>
<dbReference type="GO" id="GO:0005524">
    <property type="term" value="F:ATP binding"/>
    <property type="evidence" value="ECO:0007669"/>
    <property type="project" value="UniProtKB-KW"/>
</dbReference>
<evidence type="ECO:0000259" key="15">
    <source>
        <dbReference type="PROSITE" id="PS50109"/>
    </source>
</evidence>
<evidence type="ECO:0000256" key="2">
    <source>
        <dbReference type="ARBA" id="ARBA00004651"/>
    </source>
</evidence>
<evidence type="ECO:0000256" key="8">
    <source>
        <dbReference type="ARBA" id="ARBA00022741"/>
    </source>
</evidence>
<dbReference type="SUPFAM" id="SSF55874">
    <property type="entry name" value="ATPase domain of HSP90 chaperone/DNA topoisomerase II/histidine kinase"/>
    <property type="match status" value="1"/>
</dbReference>
<dbReference type="EC" id="2.7.13.3" evidence="3"/>
<dbReference type="Gene3D" id="3.30.450.20">
    <property type="entry name" value="PAS domain"/>
    <property type="match status" value="2"/>
</dbReference>
<keyword evidence="5" id="KW-0597">Phosphoprotein</keyword>
<keyword evidence="8" id="KW-0547">Nucleotide-binding</keyword>
<dbReference type="SMART" id="SM00388">
    <property type="entry name" value="HisKA"/>
    <property type="match status" value="1"/>
</dbReference>
<keyword evidence="6" id="KW-0808">Transferase</keyword>
<dbReference type="GO" id="GO:0005886">
    <property type="term" value="C:plasma membrane"/>
    <property type="evidence" value="ECO:0007669"/>
    <property type="project" value="UniProtKB-SubCell"/>
</dbReference>
<keyword evidence="17" id="KW-1185">Reference proteome</keyword>
<dbReference type="CDD" id="cd00075">
    <property type="entry name" value="HATPase"/>
    <property type="match status" value="1"/>
</dbReference>
<evidence type="ECO:0000256" key="13">
    <source>
        <dbReference type="ARBA" id="ARBA00023136"/>
    </source>
</evidence>
<accession>A0A1W1VH81</accession>
<dbReference type="InterPro" id="IPR003661">
    <property type="entry name" value="HisK_dim/P_dom"/>
</dbReference>
<dbReference type="Pfam" id="PF02743">
    <property type="entry name" value="dCache_1"/>
    <property type="match status" value="1"/>
</dbReference>
<dbReference type="InterPro" id="IPR003594">
    <property type="entry name" value="HATPase_dom"/>
</dbReference>
<evidence type="ECO:0000256" key="3">
    <source>
        <dbReference type="ARBA" id="ARBA00012438"/>
    </source>
</evidence>
<dbReference type="CDD" id="cd18773">
    <property type="entry name" value="PDC1_HK_sensor"/>
    <property type="match status" value="1"/>
</dbReference>
<dbReference type="PANTHER" id="PTHR43065">
    <property type="entry name" value="SENSOR HISTIDINE KINASE"/>
    <property type="match status" value="1"/>
</dbReference>
<feature type="transmembrane region" description="Helical" evidence="14">
    <location>
        <begin position="284"/>
        <end position="301"/>
    </location>
</feature>
<dbReference type="SUPFAM" id="SSF47384">
    <property type="entry name" value="Homodimeric domain of signal transducing histidine kinase"/>
    <property type="match status" value="1"/>
</dbReference>
<gene>
    <name evidence="16" type="ORF">SAMN00017405_2092</name>
</gene>
<evidence type="ECO:0000256" key="11">
    <source>
        <dbReference type="ARBA" id="ARBA00022989"/>
    </source>
</evidence>
<keyword evidence="11 14" id="KW-1133">Transmembrane helix</keyword>
<name>A0A1W1VH81_DESTI</name>
<dbReference type="OrthoDB" id="9784397at2"/>
<keyword evidence="9 16" id="KW-0418">Kinase</keyword>
<keyword evidence="12" id="KW-0902">Two-component regulatory system</keyword>
<reference evidence="16 17" key="1">
    <citation type="submission" date="2017-04" db="EMBL/GenBank/DDBJ databases">
        <authorList>
            <person name="Afonso C.L."/>
            <person name="Miller P.J."/>
            <person name="Scott M.A."/>
            <person name="Spackman E."/>
            <person name="Goraichik I."/>
            <person name="Dimitrov K.M."/>
            <person name="Suarez D.L."/>
            <person name="Swayne D.E."/>
        </authorList>
    </citation>
    <scope>NUCLEOTIDE SEQUENCE [LARGE SCALE GENOMIC DNA]</scope>
    <source>
        <strain evidence="16 17">DSM 11270</strain>
    </source>
</reference>
<dbReference type="CDD" id="cd00082">
    <property type="entry name" value="HisKA"/>
    <property type="match status" value="1"/>
</dbReference>
<organism evidence="16 17">
    <name type="scientific">Desulfonispora thiosulfatigenes DSM 11270</name>
    <dbReference type="NCBI Taxonomy" id="656914"/>
    <lineage>
        <taxon>Bacteria</taxon>
        <taxon>Bacillati</taxon>
        <taxon>Bacillota</taxon>
        <taxon>Clostridia</taxon>
        <taxon>Eubacteriales</taxon>
        <taxon>Peptococcaceae</taxon>
        <taxon>Desulfonispora</taxon>
    </lineage>
</organism>
<dbReference type="GO" id="GO:0000155">
    <property type="term" value="F:phosphorelay sensor kinase activity"/>
    <property type="evidence" value="ECO:0007669"/>
    <property type="project" value="InterPro"/>
</dbReference>
<proteinExistence type="predicted"/>